<evidence type="ECO:0000256" key="7">
    <source>
        <dbReference type="ARBA" id="ARBA00022840"/>
    </source>
</evidence>
<evidence type="ECO:0000256" key="4">
    <source>
        <dbReference type="ARBA" id="ARBA00022741"/>
    </source>
</evidence>
<dbReference type="SUPFAM" id="SSF52402">
    <property type="entry name" value="Adenine nucleotide alpha hydrolases-like"/>
    <property type="match status" value="1"/>
</dbReference>
<dbReference type="Proteomes" id="UP001236569">
    <property type="component" value="Unassembled WGS sequence"/>
</dbReference>
<evidence type="ECO:0000256" key="5">
    <source>
        <dbReference type="ARBA" id="ARBA00022749"/>
    </source>
</evidence>
<evidence type="ECO:0000256" key="8">
    <source>
        <dbReference type="ARBA" id="ARBA00022962"/>
    </source>
</evidence>
<dbReference type="CDD" id="cd01742">
    <property type="entry name" value="GATase1_GMP_Synthase"/>
    <property type="match status" value="1"/>
</dbReference>
<evidence type="ECO:0000313" key="12">
    <source>
        <dbReference type="EMBL" id="MDI9865887.1"/>
    </source>
</evidence>
<keyword evidence="5 9" id="KW-0332">GMP biosynthesis</keyword>
<dbReference type="PANTHER" id="PTHR11922:SF2">
    <property type="entry name" value="GMP SYNTHASE [GLUTAMINE-HYDROLYZING]"/>
    <property type="match status" value="1"/>
</dbReference>
<dbReference type="GO" id="GO:0003922">
    <property type="term" value="F:GMP synthase (glutamine-hydrolyzing) activity"/>
    <property type="evidence" value="ECO:0007669"/>
    <property type="project" value="UniProtKB-EC"/>
</dbReference>
<dbReference type="PROSITE" id="PS51273">
    <property type="entry name" value="GATASE_TYPE_1"/>
    <property type="match status" value="1"/>
</dbReference>
<evidence type="ECO:0000313" key="13">
    <source>
        <dbReference type="Proteomes" id="UP001236569"/>
    </source>
</evidence>
<dbReference type="SUPFAM" id="SSF52317">
    <property type="entry name" value="Class I glutamine amidotransferase-like"/>
    <property type="match status" value="1"/>
</dbReference>
<dbReference type="EC" id="6.3.5.2" evidence="9"/>
<dbReference type="InterPro" id="IPR004739">
    <property type="entry name" value="GMP_synth_GATase"/>
</dbReference>
<feature type="active site" evidence="9">
    <location>
        <position position="168"/>
    </location>
</feature>
<dbReference type="InterPro" id="IPR022310">
    <property type="entry name" value="NAD/GMP_synthase"/>
</dbReference>
<dbReference type="HAMAP" id="MF_00344">
    <property type="entry name" value="GMP_synthase"/>
    <property type="match status" value="1"/>
</dbReference>
<comment type="subunit">
    <text evidence="9">Homodimer.</text>
</comment>
<dbReference type="InterPro" id="IPR017926">
    <property type="entry name" value="GATASE"/>
</dbReference>
<evidence type="ECO:0000256" key="1">
    <source>
        <dbReference type="ARBA" id="ARBA00002332"/>
    </source>
</evidence>
<dbReference type="PROSITE" id="PS51553">
    <property type="entry name" value="GMPS_ATP_PPASE"/>
    <property type="match status" value="1"/>
</dbReference>
<dbReference type="InterPro" id="IPR025777">
    <property type="entry name" value="GMPS_ATP_PPase_dom"/>
</dbReference>
<comment type="pathway">
    <text evidence="2 9">Purine metabolism; GMP biosynthesis; GMP from XMP (L-Gln route): step 1/1.</text>
</comment>
<comment type="caution">
    <text evidence="12">The sequence shown here is derived from an EMBL/GenBank/DDBJ whole genome shotgun (WGS) entry which is preliminary data.</text>
</comment>
<keyword evidence="3 9" id="KW-0436">Ligase</keyword>
<feature type="domain" description="GMPS ATP-PPase" evidence="11">
    <location>
        <begin position="193"/>
        <end position="383"/>
    </location>
</feature>
<dbReference type="InterPro" id="IPR029062">
    <property type="entry name" value="Class_I_gatase-like"/>
</dbReference>
<proteinExistence type="inferred from homology"/>
<comment type="function">
    <text evidence="1 9">Catalyzes the synthesis of GMP from XMP.</text>
</comment>
<keyword evidence="13" id="KW-1185">Reference proteome</keyword>
<dbReference type="Gene3D" id="3.30.300.10">
    <property type="match status" value="1"/>
</dbReference>
<feature type="active site" evidence="9">
    <location>
        <position position="166"/>
    </location>
</feature>
<dbReference type="RefSeq" id="WP_283370820.1">
    <property type="nucleotide sequence ID" value="NZ_JASHID010000012.1"/>
</dbReference>
<dbReference type="InterPro" id="IPR001674">
    <property type="entry name" value="GMP_synth_C"/>
</dbReference>
<comment type="catalytic activity">
    <reaction evidence="9">
        <text>XMP + L-glutamine + ATP + H2O = GMP + L-glutamate + AMP + diphosphate + 2 H(+)</text>
        <dbReference type="Rhea" id="RHEA:11680"/>
        <dbReference type="ChEBI" id="CHEBI:15377"/>
        <dbReference type="ChEBI" id="CHEBI:15378"/>
        <dbReference type="ChEBI" id="CHEBI:29985"/>
        <dbReference type="ChEBI" id="CHEBI:30616"/>
        <dbReference type="ChEBI" id="CHEBI:33019"/>
        <dbReference type="ChEBI" id="CHEBI:57464"/>
        <dbReference type="ChEBI" id="CHEBI:58115"/>
        <dbReference type="ChEBI" id="CHEBI:58359"/>
        <dbReference type="ChEBI" id="CHEBI:456215"/>
        <dbReference type="EC" id="6.3.5.2"/>
    </reaction>
</comment>
<dbReference type="NCBIfam" id="NF000848">
    <property type="entry name" value="PRK00074.1"/>
    <property type="match status" value="1"/>
</dbReference>
<dbReference type="SUPFAM" id="SSF54810">
    <property type="entry name" value="GMP synthetase C-terminal dimerisation domain"/>
    <property type="match status" value="1"/>
</dbReference>
<dbReference type="NCBIfam" id="TIGR00884">
    <property type="entry name" value="guaA_Cterm"/>
    <property type="match status" value="1"/>
</dbReference>
<dbReference type="CDD" id="cd01997">
    <property type="entry name" value="GMP_synthase_C"/>
    <property type="match status" value="1"/>
</dbReference>
<evidence type="ECO:0000259" key="11">
    <source>
        <dbReference type="PROSITE" id="PS51553"/>
    </source>
</evidence>
<dbReference type="Pfam" id="PF00117">
    <property type="entry name" value="GATase"/>
    <property type="match status" value="1"/>
</dbReference>
<evidence type="ECO:0000256" key="6">
    <source>
        <dbReference type="ARBA" id="ARBA00022755"/>
    </source>
</evidence>
<organism evidence="12 13">
    <name type="scientific">Flectobacillus longus</name>
    <dbReference type="NCBI Taxonomy" id="2984207"/>
    <lineage>
        <taxon>Bacteria</taxon>
        <taxon>Pseudomonadati</taxon>
        <taxon>Bacteroidota</taxon>
        <taxon>Cytophagia</taxon>
        <taxon>Cytophagales</taxon>
        <taxon>Flectobacillaceae</taxon>
        <taxon>Flectobacillus</taxon>
    </lineage>
</organism>
<keyword evidence="8 9" id="KW-0315">Glutamine amidotransferase</keyword>
<gene>
    <name evidence="9 12" type="primary">guaA</name>
    <name evidence="12" type="ORF">QM480_16205</name>
</gene>
<dbReference type="Gene3D" id="3.40.50.880">
    <property type="match status" value="1"/>
</dbReference>
<evidence type="ECO:0000256" key="2">
    <source>
        <dbReference type="ARBA" id="ARBA00005153"/>
    </source>
</evidence>
<keyword evidence="4 9" id="KW-0547">Nucleotide-binding</keyword>
<evidence type="ECO:0000256" key="9">
    <source>
        <dbReference type="HAMAP-Rule" id="MF_00344"/>
    </source>
</evidence>
<dbReference type="EMBL" id="JASHID010000012">
    <property type="protein sequence ID" value="MDI9865887.1"/>
    <property type="molecule type" value="Genomic_DNA"/>
</dbReference>
<dbReference type="Gene3D" id="3.40.50.620">
    <property type="entry name" value="HUPs"/>
    <property type="match status" value="1"/>
</dbReference>
<keyword evidence="7 9" id="KW-0067">ATP-binding</keyword>
<evidence type="ECO:0000256" key="3">
    <source>
        <dbReference type="ARBA" id="ARBA00022598"/>
    </source>
</evidence>
<name>A0ABT6YQZ5_9BACT</name>
<dbReference type="Pfam" id="PF00958">
    <property type="entry name" value="GMP_synt_C"/>
    <property type="match status" value="1"/>
</dbReference>
<keyword evidence="6 9" id="KW-0658">Purine biosynthesis</keyword>
<dbReference type="NCBIfam" id="TIGR00888">
    <property type="entry name" value="guaA_Nterm"/>
    <property type="match status" value="1"/>
</dbReference>
<dbReference type="InterPro" id="IPR022955">
    <property type="entry name" value="GMP_synthase"/>
</dbReference>
<evidence type="ECO:0000256" key="10">
    <source>
        <dbReference type="PROSITE-ProRule" id="PRU00886"/>
    </source>
</evidence>
<dbReference type="Pfam" id="PF02540">
    <property type="entry name" value="NAD_synthase"/>
    <property type="match status" value="1"/>
</dbReference>
<feature type="active site" description="Nucleophile" evidence="9">
    <location>
        <position position="79"/>
    </location>
</feature>
<dbReference type="InterPro" id="IPR014729">
    <property type="entry name" value="Rossmann-like_a/b/a_fold"/>
</dbReference>
<protein>
    <recommendedName>
        <fullName evidence="9">GMP synthase [glutamine-hydrolyzing]</fullName>
        <ecNumber evidence="9">6.3.5.2</ecNumber>
    </recommendedName>
    <alternativeName>
        <fullName evidence="9">GMP synthetase</fullName>
    </alternativeName>
    <alternativeName>
        <fullName evidence="9">Glutamine amidotransferase</fullName>
    </alternativeName>
</protein>
<reference evidence="12 13" key="1">
    <citation type="submission" date="2023-05" db="EMBL/GenBank/DDBJ databases">
        <title>Novel species of genus Flectobacillus isolated from stream in China.</title>
        <authorList>
            <person name="Lu H."/>
        </authorList>
    </citation>
    <scope>NUCLEOTIDE SEQUENCE [LARGE SCALE GENOMIC DNA]</scope>
    <source>
        <strain evidence="12 13">DC10W</strain>
    </source>
</reference>
<sequence>MTEKILILDFGSQVTQLIARRVRELSVYCEIHPFNHIPEIGDDVKGVIFSGSPCSVREEDSPRVDMSLFRGKLPLLGICYGAQLLAHTAGGEVFNSGHREYGRAKMTKVQSSELWEGVSEDSQVWMSHGDTIMSVPENFEIIGSTDSVKVAAFKIKDESTYGIQFHPEVTHSLEGKDMLKNFVVGICGCSQDWTSDSFVDSTVANLKEKLGNDKVVLGLSGGVDSSVAAVLIHKAIGKNLYCIFVDNGLLRKNEFEEVLESYKNLGLNVKGVDAKEQFYIALAGLSDPEAKRKAIGKTFIDVFDQEAHLIEDVKWLGQGTIYPDVIESVSVKGPSATIKSHHNVGGLPDYMKLKVVEPLNTLFKDEVRLVGKTLGIDPNILGRHPFPGPGLAIRILGDITPEKVDVLQNVDAIFIGKLKEKGLYNQVWQAGAILLPIQSVGVMGDERTYEKVVALRAVTSVDGMTADWCHLPYEFLAEVSNDIINKVKGVNRVVYDISSKPPATIEWE</sequence>
<accession>A0ABT6YQZ5</accession>
<feature type="binding site" evidence="10">
    <location>
        <begin position="220"/>
        <end position="226"/>
    </location>
    <ligand>
        <name>ATP</name>
        <dbReference type="ChEBI" id="CHEBI:30616"/>
    </ligand>
</feature>
<dbReference type="PANTHER" id="PTHR11922">
    <property type="entry name" value="GMP SYNTHASE-RELATED"/>
    <property type="match status" value="1"/>
</dbReference>